<sequence length="384" mass="42772">MGYPKLLQGARALEIGYRDWVRGLGSGLLTQLALSIESTNALDSLFNCAHIVMGQALANTISSCPMDNSKKATPGIHQTLALTSNAPFAVAHPDLSSSITSLKAIKEAAEGIPQVGRSIEATSDAMILVLETIRKCKGNRDGWRELAEIIQEKNQRVISLLRLYSEAPDKYNDVLEQANKYQNDMKKEIETELEKGSGLQGYWERMKTRGRETILSEINAKKIVGYRERLRDLALSTTEAVGQQMIGKLNKIEKRWEEQVLEKFSWSHKMALKPRPPLVAGFVGRDDILEVMRSTHFGSAPASQTTPRVTVLTGLGGSGKTQIALKFASEFEQKCIHPNNTRNRLEDTRTIPIPYRYRCTHLASKNKAGLARHHGQCGRSFTRL</sequence>
<keyword evidence="2" id="KW-1185">Reference proteome</keyword>
<organism evidence="1 2">
    <name type="scientific">Acaulospora colombiana</name>
    <dbReference type="NCBI Taxonomy" id="27376"/>
    <lineage>
        <taxon>Eukaryota</taxon>
        <taxon>Fungi</taxon>
        <taxon>Fungi incertae sedis</taxon>
        <taxon>Mucoromycota</taxon>
        <taxon>Glomeromycotina</taxon>
        <taxon>Glomeromycetes</taxon>
        <taxon>Diversisporales</taxon>
        <taxon>Acaulosporaceae</taxon>
        <taxon>Acaulospora</taxon>
    </lineage>
</organism>
<accession>A0ACA9MSQ9</accession>
<feature type="non-terminal residue" evidence="1">
    <location>
        <position position="384"/>
    </location>
</feature>
<protein>
    <submittedName>
        <fullName evidence="1">5766_t:CDS:1</fullName>
    </submittedName>
</protein>
<reference evidence="1" key="1">
    <citation type="submission" date="2021-06" db="EMBL/GenBank/DDBJ databases">
        <authorList>
            <person name="Kallberg Y."/>
            <person name="Tangrot J."/>
            <person name="Rosling A."/>
        </authorList>
    </citation>
    <scope>NUCLEOTIDE SEQUENCE</scope>
    <source>
        <strain evidence="1">CL356</strain>
    </source>
</reference>
<name>A0ACA9MSQ9_9GLOM</name>
<dbReference type="Proteomes" id="UP000789525">
    <property type="component" value="Unassembled WGS sequence"/>
</dbReference>
<evidence type="ECO:0000313" key="2">
    <source>
        <dbReference type="Proteomes" id="UP000789525"/>
    </source>
</evidence>
<dbReference type="EMBL" id="CAJVPT010014821">
    <property type="protein sequence ID" value="CAG8607665.1"/>
    <property type="molecule type" value="Genomic_DNA"/>
</dbReference>
<gene>
    <name evidence="1" type="ORF">ACOLOM_LOCUS6910</name>
</gene>
<proteinExistence type="predicted"/>
<evidence type="ECO:0000313" key="1">
    <source>
        <dbReference type="EMBL" id="CAG8607665.1"/>
    </source>
</evidence>
<comment type="caution">
    <text evidence="1">The sequence shown here is derived from an EMBL/GenBank/DDBJ whole genome shotgun (WGS) entry which is preliminary data.</text>
</comment>